<reference evidence="2 3" key="1">
    <citation type="submission" date="2012-07" db="EMBL/GenBank/DDBJ databases">
        <title>Genome sequence of Brachyspira sp. 30446, isolated from a pig with mucohaemorrhagic colitis.</title>
        <authorList>
            <person name="Rubin J.E."/>
            <person name="Fernando C."/>
            <person name="Harding J.C.S."/>
            <person name="Hill J.E."/>
        </authorList>
    </citation>
    <scope>NUCLEOTIDE SEQUENCE [LARGE SCALE GENOMIC DNA]</scope>
    <source>
        <strain evidence="2 3">30446</strain>
    </source>
</reference>
<dbReference type="GeneID" id="66487214"/>
<evidence type="ECO:0000313" key="2">
    <source>
        <dbReference type="EMBL" id="EKV57683.1"/>
    </source>
</evidence>
<dbReference type="PROSITE" id="PS51707">
    <property type="entry name" value="CYTH"/>
    <property type="match status" value="1"/>
</dbReference>
<dbReference type="OrthoDB" id="307772at2"/>
<dbReference type="InterPro" id="IPR008173">
    <property type="entry name" value="Adenylyl_cyclase_CyaB"/>
</dbReference>
<name>A0A2U4FR20_9SPIR</name>
<proteinExistence type="predicted"/>
<dbReference type="RefSeq" id="WP_008722531.1">
    <property type="nucleotide sequence ID" value="NZ_JH994110.1"/>
</dbReference>
<dbReference type="AlphaFoldDB" id="A0A2U4FR20"/>
<evidence type="ECO:0000313" key="3">
    <source>
        <dbReference type="Proteomes" id="UP000011663"/>
    </source>
</evidence>
<dbReference type="Gene3D" id="2.40.320.10">
    <property type="entry name" value="Hypothetical Protein Pfu-838710-001"/>
    <property type="match status" value="1"/>
</dbReference>
<gene>
    <name evidence="2" type="ORF">A966_03785</name>
</gene>
<dbReference type="STRING" id="1289135.A966_03785"/>
<dbReference type="InterPro" id="IPR023577">
    <property type="entry name" value="CYTH_domain"/>
</dbReference>
<evidence type="ECO:0000259" key="1">
    <source>
        <dbReference type="PROSITE" id="PS51707"/>
    </source>
</evidence>
<dbReference type="InterPro" id="IPR033469">
    <property type="entry name" value="CYTH-like_dom_sf"/>
</dbReference>
<dbReference type="EMBL" id="ALNZ01000017">
    <property type="protein sequence ID" value="EKV57683.1"/>
    <property type="molecule type" value="Genomic_DNA"/>
</dbReference>
<sequence>MKANSEIEIKAYIKDFDSVLNFLRNNAKFKKKYFKKDIYYAKENDIKEKNIKTSDCIRLRIEHGRYTFCTKERNLIEGVEVNEEIEIKVSKKKARFIINFLSKLQKYKEYVKKEKKGYAFIYKNALVEISKIKNLDNFIEIEFLNSNETIENQIIQLKSILNEIGIDKNCIETEPYINLLAKKITL</sequence>
<accession>A0A2U4FR20</accession>
<feature type="domain" description="CYTH" evidence="1">
    <location>
        <begin position="4"/>
        <end position="182"/>
    </location>
</feature>
<organism evidence="2 3">
    <name type="scientific">Brachyspira hampsonii 30446</name>
    <dbReference type="NCBI Taxonomy" id="1289135"/>
    <lineage>
        <taxon>Bacteria</taxon>
        <taxon>Pseudomonadati</taxon>
        <taxon>Spirochaetota</taxon>
        <taxon>Spirochaetia</taxon>
        <taxon>Brachyspirales</taxon>
        <taxon>Brachyspiraceae</taxon>
        <taxon>Brachyspira</taxon>
    </lineage>
</organism>
<dbReference type="NCBIfam" id="TIGR00318">
    <property type="entry name" value="cyaB"/>
    <property type="match status" value="1"/>
</dbReference>
<dbReference type="SUPFAM" id="SSF55154">
    <property type="entry name" value="CYTH-like phosphatases"/>
    <property type="match status" value="1"/>
</dbReference>
<comment type="caution">
    <text evidence="2">The sequence shown here is derived from an EMBL/GenBank/DDBJ whole genome shotgun (WGS) entry which is preliminary data.</text>
</comment>
<dbReference type="PANTHER" id="PTHR21028:SF2">
    <property type="entry name" value="CYTH DOMAIN-CONTAINING PROTEIN"/>
    <property type="match status" value="1"/>
</dbReference>
<dbReference type="Proteomes" id="UP000011663">
    <property type="component" value="Unassembled WGS sequence"/>
</dbReference>
<protein>
    <submittedName>
        <fullName evidence="2">Adenylate cyclase</fullName>
    </submittedName>
</protein>
<dbReference type="PANTHER" id="PTHR21028">
    <property type="entry name" value="SI:CH211-156B7.4"/>
    <property type="match status" value="1"/>
</dbReference>